<comment type="function">
    <text evidence="18">Core subunit of the mitochondrial membrane respiratory chain NADH dehydrogenase (Complex I) which catalyzes electron transfer from NADH through the respiratory chain, using ubiquinone as an electron acceptor. Essential for the catalytic activity and assembly of complex I.</text>
</comment>
<name>A0A343C1H7_9COLE</name>
<feature type="transmembrane region" description="Helical" evidence="18">
    <location>
        <begin position="315"/>
        <end position="338"/>
    </location>
</feature>
<evidence type="ECO:0000256" key="12">
    <source>
        <dbReference type="ARBA" id="ARBA00022989"/>
    </source>
</evidence>
<feature type="domain" description="NADH:quinone oxidoreductase/Mrp antiporter transmembrane" evidence="19">
    <location>
        <begin position="23"/>
        <end position="284"/>
    </location>
</feature>
<dbReference type="InterPro" id="IPR003917">
    <property type="entry name" value="NADH_UbQ_OxRdtase_chain2"/>
</dbReference>
<evidence type="ECO:0000256" key="6">
    <source>
        <dbReference type="ARBA" id="ARBA00022448"/>
    </source>
</evidence>
<evidence type="ECO:0000256" key="9">
    <source>
        <dbReference type="ARBA" id="ARBA00022792"/>
    </source>
</evidence>
<feature type="transmembrane region" description="Helical" evidence="18">
    <location>
        <begin position="149"/>
        <end position="168"/>
    </location>
</feature>
<comment type="catalytic activity">
    <reaction evidence="17 18">
        <text>a ubiquinone + NADH + 5 H(+)(in) = a ubiquinol + NAD(+) + 4 H(+)(out)</text>
        <dbReference type="Rhea" id="RHEA:29091"/>
        <dbReference type="Rhea" id="RHEA-COMP:9565"/>
        <dbReference type="Rhea" id="RHEA-COMP:9566"/>
        <dbReference type="ChEBI" id="CHEBI:15378"/>
        <dbReference type="ChEBI" id="CHEBI:16389"/>
        <dbReference type="ChEBI" id="CHEBI:17976"/>
        <dbReference type="ChEBI" id="CHEBI:57540"/>
        <dbReference type="ChEBI" id="CHEBI:57945"/>
        <dbReference type="EC" id="7.1.1.2"/>
    </reaction>
</comment>
<comment type="function">
    <text evidence="1">Core subunit of the mitochondrial membrane respiratory chain NADH dehydrogenase (Complex I) that is believed to belong to the minimal assembly required for catalysis. Complex I functions in the transfer of electrons from NADH to the respiratory chain. The immediate electron acceptor for the enzyme is believed to be ubiquinone.</text>
</comment>
<dbReference type="PANTHER" id="PTHR46552">
    <property type="entry name" value="NADH-UBIQUINONE OXIDOREDUCTASE CHAIN 2"/>
    <property type="match status" value="1"/>
</dbReference>
<feature type="transmembrane region" description="Helical" evidence="18">
    <location>
        <begin position="198"/>
        <end position="219"/>
    </location>
</feature>
<proteinExistence type="inferred from homology"/>
<keyword evidence="12 18" id="KW-1133">Transmembrane helix</keyword>
<organism evidence="20">
    <name type="scientific">Heterocerus parallelus</name>
    <dbReference type="NCBI Taxonomy" id="1587350"/>
    <lineage>
        <taxon>Eukaryota</taxon>
        <taxon>Metazoa</taxon>
        <taxon>Ecdysozoa</taxon>
        <taxon>Arthropoda</taxon>
        <taxon>Hexapoda</taxon>
        <taxon>Insecta</taxon>
        <taxon>Pterygota</taxon>
        <taxon>Neoptera</taxon>
        <taxon>Endopterygota</taxon>
        <taxon>Coleoptera</taxon>
        <taxon>Polyphaga</taxon>
        <taxon>Elateriformia</taxon>
        <taxon>Byrrhoidea</taxon>
        <taxon>Heteroceridae</taxon>
        <taxon>Heterocerus</taxon>
    </lineage>
</organism>
<evidence type="ECO:0000256" key="11">
    <source>
        <dbReference type="ARBA" id="ARBA00022982"/>
    </source>
</evidence>
<evidence type="ECO:0000256" key="13">
    <source>
        <dbReference type="ARBA" id="ARBA00023027"/>
    </source>
</evidence>
<keyword evidence="10 18" id="KW-1278">Translocase</keyword>
<evidence type="ECO:0000256" key="3">
    <source>
        <dbReference type="ARBA" id="ARBA00007012"/>
    </source>
</evidence>
<protein>
    <recommendedName>
        <fullName evidence="5 18">NADH-ubiquinone oxidoreductase chain 2</fullName>
        <ecNumber evidence="4 18">7.1.1.2</ecNumber>
    </recommendedName>
</protein>
<dbReference type="PRINTS" id="PR01436">
    <property type="entry name" value="NADHDHGNASE2"/>
</dbReference>
<evidence type="ECO:0000313" key="20">
    <source>
        <dbReference type="EMBL" id="ARH53870.1"/>
    </source>
</evidence>
<feature type="transmembrane region" description="Helical" evidence="18">
    <location>
        <begin position="175"/>
        <end position="192"/>
    </location>
</feature>
<dbReference type="GO" id="GO:0006120">
    <property type="term" value="P:mitochondrial electron transport, NADH to ubiquinone"/>
    <property type="evidence" value="ECO:0007669"/>
    <property type="project" value="InterPro"/>
</dbReference>
<dbReference type="EMBL" id="KX087297">
    <property type="protein sequence ID" value="ARH53870.1"/>
    <property type="molecule type" value="Genomic_DNA"/>
</dbReference>
<dbReference type="EC" id="7.1.1.2" evidence="4 18"/>
<evidence type="ECO:0000259" key="19">
    <source>
        <dbReference type="Pfam" id="PF00361"/>
    </source>
</evidence>
<comment type="subcellular location">
    <subcellularLocation>
        <location evidence="2 18">Mitochondrion inner membrane</location>
        <topology evidence="2 18">Multi-pass membrane protein</topology>
    </subcellularLocation>
</comment>
<dbReference type="InterPro" id="IPR001750">
    <property type="entry name" value="ND/Mrp_TM"/>
</dbReference>
<accession>A0A343C1H7</accession>
<evidence type="ECO:0000256" key="4">
    <source>
        <dbReference type="ARBA" id="ARBA00012944"/>
    </source>
</evidence>
<geneLocation type="mitochondrion" evidence="20"/>
<evidence type="ECO:0000256" key="1">
    <source>
        <dbReference type="ARBA" id="ARBA00003257"/>
    </source>
</evidence>
<evidence type="ECO:0000256" key="16">
    <source>
        <dbReference type="ARBA" id="ARBA00023136"/>
    </source>
</evidence>
<keyword evidence="8 18" id="KW-0812">Transmembrane</keyword>
<feature type="transmembrane region" description="Helical" evidence="18">
    <location>
        <begin position="90"/>
        <end position="114"/>
    </location>
</feature>
<evidence type="ECO:0000256" key="15">
    <source>
        <dbReference type="ARBA" id="ARBA00023128"/>
    </source>
</evidence>
<keyword evidence="7 18" id="KW-0679">Respiratory chain</keyword>
<keyword evidence="9 18" id="KW-0999">Mitochondrion inner membrane</keyword>
<feature type="transmembrane region" description="Helical" evidence="18">
    <location>
        <begin position="274"/>
        <end position="294"/>
    </location>
</feature>
<keyword evidence="15 18" id="KW-0496">Mitochondrion</keyword>
<feature type="transmembrane region" description="Helical" evidence="18">
    <location>
        <begin position="239"/>
        <end position="262"/>
    </location>
</feature>
<dbReference type="InterPro" id="IPR050175">
    <property type="entry name" value="Complex_I_Subunit_2"/>
</dbReference>
<keyword evidence="11 18" id="KW-0249">Electron transport</keyword>
<dbReference type="GO" id="GO:0008137">
    <property type="term" value="F:NADH dehydrogenase (ubiquinone) activity"/>
    <property type="evidence" value="ECO:0007669"/>
    <property type="project" value="UniProtKB-EC"/>
</dbReference>
<dbReference type="AlphaFoldDB" id="A0A343C1H7"/>
<evidence type="ECO:0000256" key="10">
    <source>
        <dbReference type="ARBA" id="ARBA00022967"/>
    </source>
</evidence>
<evidence type="ECO:0000256" key="2">
    <source>
        <dbReference type="ARBA" id="ARBA00004448"/>
    </source>
</evidence>
<gene>
    <name evidence="20" type="primary">nad2</name>
</gene>
<keyword evidence="16 18" id="KW-0472">Membrane</keyword>
<evidence type="ECO:0000256" key="17">
    <source>
        <dbReference type="ARBA" id="ARBA00049551"/>
    </source>
</evidence>
<evidence type="ECO:0000256" key="8">
    <source>
        <dbReference type="ARBA" id="ARBA00022692"/>
    </source>
</evidence>
<keyword evidence="14 18" id="KW-0830">Ubiquinone</keyword>
<evidence type="ECO:0000256" key="7">
    <source>
        <dbReference type="ARBA" id="ARBA00022660"/>
    </source>
</evidence>
<keyword evidence="6" id="KW-0813">Transport</keyword>
<sequence length="339" mass="39071">MNKMYKFLFLSTLTMSTMISVSSYSWMGMWMGLEINLLSFIPLMILKKNTMSTEAAIKYFLTQSMASTIIMFSILMMITKSSIQSNIENLNVFMILMNSAFLTKMGAAPFHFWFPEVMIGLDWVNSLILLTWQKIAPMVLLIYNQPSTMFMMIIIFSSMIIGSIVGMNQTSMRKIMAFSSINHIGWMIAACMSSSTIWIIYFMIYTLISTSIIYFFMSLKITHLSQLIQKMNTKPMKKFFFASNFLSLGGMPPFIGFMPKWITIQAMTIKSPTMVMIMALITLITLFIYMRMIFCSLTILSNSSSWTLPEKEKNNFWMLNINSMSILGLILMTIIFNWV</sequence>
<evidence type="ECO:0000256" key="14">
    <source>
        <dbReference type="ARBA" id="ARBA00023075"/>
    </source>
</evidence>
<feature type="transmembrane region" description="Helical" evidence="18">
    <location>
        <begin position="58"/>
        <end position="78"/>
    </location>
</feature>
<reference evidence="20" key="1">
    <citation type="submission" date="2016-04" db="EMBL/GenBank/DDBJ databases">
        <title>Mitochondria of beetle species.</title>
        <authorList>
            <person name="Hunter A."/>
            <person name="Moriniere J."/>
            <person name="Tang P."/>
            <person name="Linard B."/>
            <person name="Crampton-Platt A."/>
            <person name="Vogler A.P."/>
        </authorList>
    </citation>
    <scope>NUCLEOTIDE SEQUENCE</scope>
</reference>
<evidence type="ECO:0000256" key="5">
    <source>
        <dbReference type="ARBA" id="ARBA00021008"/>
    </source>
</evidence>
<evidence type="ECO:0000256" key="18">
    <source>
        <dbReference type="RuleBase" id="RU003403"/>
    </source>
</evidence>
<comment type="similarity">
    <text evidence="3 18">Belongs to the complex I subunit 2 family.</text>
</comment>
<dbReference type="Pfam" id="PF00361">
    <property type="entry name" value="Proton_antipo_M"/>
    <property type="match status" value="1"/>
</dbReference>
<dbReference type="GO" id="GO:0005743">
    <property type="term" value="C:mitochondrial inner membrane"/>
    <property type="evidence" value="ECO:0007669"/>
    <property type="project" value="UniProtKB-SubCell"/>
</dbReference>
<dbReference type="PANTHER" id="PTHR46552:SF1">
    <property type="entry name" value="NADH-UBIQUINONE OXIDOREDUCTASE CHAIN 2"/>
    <property type="match status" value="1"/>
</dbReference>
<keyword evidence="13 18" id="KW-0520">NAD</keyword>